<accession>A0A4C1VXH1</accession>
<dbReference type="Proteomes" id="UP000299102">
    <property type="component" value="Unassembled WGS sequence"/>
</dbReference>
<keyword evidence="3" id="KW-1185">Reference proteome</keyword>
<dbReference type="OrthoDB" id="442352at2759"/>
<comment type="caution">
    <text evidence="2">The sequence shown here is derived from an EMBL/GenBank/DDBJ whole genome shotgun (WGS) entry which is preliminary data.</text>
</comment>
<evidence type="ECO:0000313" key="2">
    <source>
        <dbReference type="EMBL" id="GBP42939.1"/>
    </source>
</evidence>
<keyword evidence="1" id="KW-0812">Transmembrane</keyword>
<keyword evidence="1" id="KW-0472">Membrane</keyword>
<dbReference type="EMBL" id="BGZK01000427">
    <property type="protein sequence ID" value="GBP42939.1"/>
    <property type="molecule type" value="Genomic_DNA"/>
</dbReference>
<dbReference type="InterPro" id="IPR051475">
    <property type="entry name" value="Diverse_Ion_Transporter"/>
</dbReference>
<keyword evidence="1" id="KW-1133">Transmembrane helix</keyword>
<evidence type="ECO:0000256" key="1">
    <source>
        <dbReference type="SAM" id="Phobius"/>
    </source>
</evidence>
<feature type="transmembrane region" description="Helical" evidence="1">
    <location>
        <begin position="153"/>
        <end position="173"/>
    </location>
</feature>
<organism evidence="2 3">
    <name type="scientific">Eumeta variegata</name>
    <name type="common">Bagworm moth</name>
    <name type="synonym">Eumeta japonica</name>
    <dbReference type="NCBI Taxonomy" id="151549"/>
    <lineage>
        <taxon>Eukaryota</taxon>
        <taxon>Metazoa</taxon>
        <taxon>Ecdysozoa</taxon>
        <taxon>Arthropoda</taxon>
        <taxon>Hexapoda</taxon>
        <taxon>Insecta</taxon>
        <taxon>Pterygota</taxon>
        <taxon>Neoptera</taxon>
        <taxon>Endopterygota</taxon>
        <taxon>Lepidoptera</taxon>
        <taxon>Glossata</taxon>
        <taxon>Ditrysia</taxon>
        <taxon>Tineoidea</taxon>
        <taxon>Psychidae</taxon>
        <taxon>Oiketicinae</taxon>
        <taxon>Eumeta</taxon>
    </lineage>
</organism>
<gene>
    <name evidence="2" type="primary">Oca2</name>
    <name evidence="2" type="ORF">EVAR_96436_1</name>
</gene>
<name>A0A4C1VXH1_EUMVA</name>
<proteinExistence type="predicted"/>
<dbReference type="PANTHER" id="PTHR43568">
    <property type="entry name" value="P PROTEIN"/>
    <property type="match status" value="1"/>
</dbReference>
<evidence type="ECO:0000313" key="3">
    <source>
        <dbReference type="Proteomes" id="UP000299102"/>
    </source>
</evidence>
<dbReference type="STRING" id="151549.A0A4C1VXH1"/>
<reference evidence="2 3" key="1">
    <citation type="journal article" date="2019" name="Commun. Biol.">
        <title>The bagworm genome reveals a unique fibroin gene that provides high tensile strength.</title>
        <authorList>
            <person name="Kono N."/>
            <person name="Nakamura H."/>
            <person name="Ohtoshi R."/>
            <person name="Tomita M."/>
            <person name="Numata K."/>
            <person name="Arakawa K."/>
        </authorList>
    </citation>
    <scope>NUCLEOTIDE SEQUENCE [LARGE SCALE GENOMIC DNA]</scope>
</reference>
<dbReference type="PANTHER" id="PTHR43568:SF1">
    <property type="entry name" value="P PROTEIN"/>
    <property type="match status" value="1"/>
</dbReference>
<feature type="transmembrane region" description="Helical" evidence="1">
    <location>
        <begin position="179"/>
        <end position="196"/>
    </location>
</feature>
<protein>
    <submittedName>
        <fullName evidence="2">P protein</fullName>
    </submittedName>
</protein>
<dbReference type="AlphaFoldDB" id="A0A4C1VXH1"/>
<sequence length="221" mass="25499">MVYDLLQLRFTYRDTNKLRLSKEIDASQAERLGRSCFSITRYALSLARLAQAERDNESGFFMRTAGVHRFIRRYHVKNLRQQLAIWRRAAASLPHCSQDEHIVRQALERKVLKLQKQLDERIRDTTKRACPKETFQSTLTELKGKYKIRDKPLLLKASLSIAFAVTLFFLHSLPELQTLSLGWTALLGAVLVLILADRETWNPYCTGSNGLSDDVLCHCLF</sequence>